<evidence type="ECO:0008006" key="4">
    <source>
        <dbReference type="Google" id="ProtNLM"/>
    </source>
</evidence>
<dbReference type="EMBL" id="CP134050">
    <property type="protein sequence ID" value="WNC12137.1"/>
    <property type="molecule type" value="Genomic_DNA"/>
</dbReference>
<keyword evidence="3" id="KW-1185">Reference proteome</keyword>
<feature type="region of interest" description="Disordered" evidence="1">
    <location>
        <begin position="257"/>
        <end position="286"/>
    </location>
</feature>
<evidence type="ECO:0000313" key="3">
    <source>
        <dbReference type="Proteomes" id="UP001256827"/>
    </source>
</evidence>
<evidence type="ECO:0000256" key="1">
    <source>
        <dbReference type="SAM" id="MobiDB-lite"/>
    </source>
</evidence>
<dbReference type="RefSeq" id="WP_310763405.1">
    <property type="nucleotide sequence ID" value="NZ_CP134050.1"/>
</dbReference>
<protein>
    <recommendedName>
        <fullName evidence="4">Glycosyltransferase</fullName>
    </recommendedName>
</protein>
<evidence type="ECO:0000313" key="2">
    <source>
        <dbReference type="EMBL" id="WNC12137.1"/>
    </source>
</evidence>
<name>A0ABY9SX57_BREBE</name>
<proteinExistence type="predicted"/>
<dbReference type="SUPFAM" id="SSF53448">
    <property type="entry name" value="Nucleotide-diphospho-sugar transferases"/>
    <property type="match status" value="1"/>
</dbReference>
<feature type="compositionally biased region" description="Basic and acidic residues" evidence="1">
    <location>
        <begin position="262"/>
        <end position="271"/>
    </location>
</feature>
<accession>A0ABY9SX57</accession>
<dbReference type="InterPro" id="IPR029044">
    <property type="entry name" value="Nucleotide-diphossugar_trans"/>
</dbReference>
<organism evidence="2 3">
    <name type="scientific">Brevibacillus brevis</name>
    <name type="common">Bacillus brevis</name>
    <dbReference type="NCBI Taxonomy" id="1393"/>
    <lineage>
        <taxon>Bacteria</taxon>
        <taxon>Bacillati</taxon>
        <taxon>Bacillota</taxon>
        <taxon>Bacilli</taxon>
        <taxon>Bacillales</taxon>
        <taxon>Paenibacillaceae</taxon>
        <taxon>Brevibacillus</taxon>
    </lineage>
</organism>
<dbReference type="Proteomes" id="UP001256827">
    <property type="component" value="Chromosome"/>
</dbReference>
<sequence length="286" mass="31265">MDSFSTERPELSVVIPLSGDGKGLLLMLDHLNHLTQSVEVILICPPMPRFSGPQTHAPWVRIVSDERFHTYDEGRAIGACHAKGESVLFLDERVVIPPLLLKAYMTALKNGADVVVTMAGTSGANRRNGVLPNAYRLLNHLLGRADLGAGTMSRVPYGCSRKALGVLGCESLATPPAAFVKAVLEKLVVVGVEPKPALQWEKGAAYPLKKGKHRILRDHAVAIQLLLQRLGKRGGSPDGDRYRSLLHVPGTLHLRSVYYQPPREDRGGSRDGKRKKKSAKGRRKKT</sequence>
<feature type="compositionally biased region" description="Basic residues" evidence="1">
    <location>
        <begin position="272"/>
        <end position="286"/>
    </location>
</feature>
<reference evidence="2 3" key="1">
    <citation type="submission" date="2023-09" db="EMBL/GenBank/DDBJ databases">
        <title>Complete Genome and Methylome dissection of Bacillus brevis NEB573 original source of BbsI restriction endonuclease.</title>
        <authorList>
            <person name="Fomenkov A."/>
            <person name="Roberts R.D."/>
        </authorList>
    </citation>
    <scope>NUCLEOTIDE SEQUENCE [LARGE SCALE GENOMIC DNA]</scope>
    <source>
        <strain evidence="2 3">NEB573</strain>
    </source>
</reference>
<gene>
    <name evidence="2" type="ORF">RGB73_15440</name>
</gene>